<sequence>MGLRSFTVGAIVASAAVAQAMPQELIPIFPIQNATKTTSHPNPTGQACEAGCSVQYPKLSAMRWVPESQVQYTAKIVVATISTIIITTANSTLGTNIQTVFGFVPSEYDLYRISILDDYTRVIDVPLTSSDSVVFSRITYPTPYVNYYTEYHWTGVVPTHDKASSAVCATATPEPANAPLPGHPEYPQPKTAIVENDDLWGQEHVPLWIPISEEPDKAFFDAAFPSESAFSYCESIPYATPAPTAFQAPKFITESTTVWTSSRSDGVIIIQPSASGWEETTTSDRRHTIQIPHIESTVTGWAPTPAPNNDEAGIEGTSNFASPHVESTATGFDRPTRVVVLVPAPEVTSTTRRVFGQGPDAQQSNSPDLPADERPPSLPDAIVSIINDNPDMFPRPQDPPTLPEVVASIVNHNPQEFPQPPADPVAVQASTPAQTPTPIFTFVPTIIDGQSTAVPAFILPGSPATATIGEVVTLSGQKTTLAAPVTIFSMVPATINGVATSSPVYIISGSITATMGQTVTLHGEPAVLAAPHALFTTFTTAINGVPTTTHGYIISGTMVATIGQTVTIDGTTTVLSEPTFIEDGGSGSAIPTESPEQPRPTDVQGVEGVGATLDMASLYVALVTISVCLLMW</sequence>
<accession>A0A2T2N4K2</accession>
<protein>
    <submittedName>
        <fullName evidence="3">Uncharacterized protein</fullName>
    </submittedName>
</protein>
<dbReference type="Proteomes" id="UP000240883">
    <property type="component" value="Unassembled WGS sequence"/>
</dbReference>
<dbReference type="EMBL" id="KZ678149">
    <property type="protein sequence ID" value="PSN60344.1"/>
    <property type="molecule type" value="Genomic_DNA"/>
</dbReference>
<evidence type="ECO:0000313" key="4">
    <source>
        <dbReference type="Proteomes" id="UP000240883"/>
    </source>
</evidence>
<evidence type="ECO:0000313" key="3">
    <source>
        <dbReference type="EMBL" id="PSN60344.1"/>
    </source>
</evidence>
<reference evidence="3 4" key="1">
    <citation type="journal article" date="2018" name="Front. Microbiol.">
        <title>Genome-Wide Analysis of Corynespora cassiicola Leaf Fall Disease Putative Effectors.</title>
        <authorList>
            <person name="Lopez D."/>
            <person name="Ribeiro S."/>
            <person name="Label P."/>
            <person name="Fumanal B."/>
            <person name="Venisse J.S."/>
            <person name="Kohler A."/>
            <person name="de Oliveira R.R."/>
            <person name="Labutti K."/>
            <person name="Lipzen A."/>
            <person name="Lail K."/>
            <person name="Bauer D."/>
            <person name="Ohm R.A."/>
            <person name="Barry K.W."/>
            <person name="Spatafora J."/>
            <person name="Grigoriev I.V."/>
            <person name="Martin F.M."/>
            <person name="Pujade-Renaud V."/>
        </authorList>
    </citation>
    <scope>NUCLEOTIDE SEQUENCE [LARGE SCALE GENOMIC DNA]</scope>
    <source>
        <strain evidence="3 4">Philippines</strain>
    </source>
</reference>
<gene>
    <name evidence="3" type="ORF">BS50DRAFT_207197</name>
</gene>
<feature type="signal peptide" evidence="2">
    <location>
        <begin position="1"/>
        <end position="20"/>
    </location>
</feature>
<organism evidence="3 4">
    <name type="scientific">Corynespora cassiicola Philippines</name>
    <dbReference type="NCBI Taxonomy" id="1448308"/>
    <lineage>
        <taxon>Eukaryota</taxon>
        <taxon>Fungi</taxon>
        <taxon>Dikarya</taxon>
        <taxon>Ascomycota</taxon>
        <taxon>Pezizomycotina</taxon>
        <taxon>Dothideomycetes</taxon>
        <taxon>Pleosporomycetidae</taxon>
        <taxon>Pleosporales</taxon>
        <taxon>Corynesporascaceae</taxon>
        <taxon>Corynespora</taxon>
    </lineage>
</organism>
<feature type="chain" id="PRO_5015522880" evidence="2">
    <location>
        <begin position="21"/>
        <end position="632"/>
    </location>
</feature>
<keyword evidence="2" id="KW-0732">Signal</keyword>
<feature type="region of interest" description="Disordered" evidence="1">
    <location>
        <begin position="581"/>
        <end position="603"/>
    </location>
</feature>
<dbReference type="AlphaFoldDB" id="A0A2T2N4K2"/>
<proteinExistence type="predicted"/>
<feature type="region of interest" description="Disordered" evidence="1">
    <location>
        <begin position="349"/>
        <end position="381"/>
    </location>
</feature>
<dbReference type="OrthoDB" id="3788508at2759"/>
<dbReference type="STRING" id="1448308.A0A2T2N4K2"/>
<evidence type="ECO:0000256" key="2">
    <source>
        <dbReference type="SAM" id="SignalP"/>
    </source>
</evidence>
<keyword evidence="4" id="KW-1185">Reference proteome</keyword>
<name>A0A2T2N4K2_CORCC</name>
<evidence type="ECO:0000256" key="1">
    <source>
        <dbReference type="SAM" id="MobiDB-lite"/>
    </source>
</evidence>